<evidence type="ECO:0008006" key="14">
    <source>
        <dbReference type="Google" id="ProtNLM"/>
    </source>
</evidence>
<evidence type="ECO:0000256" key="7">
    <source>
        <dbReference type="PIRSR" id="PIRSR627057-2"/>
    </source>
</evidence>
<dbReference type="Gene3D" id="3.30.2010.10">
    <property type="entry name" value="Metalloproteases ('zincins'), catalytic domain"/>
    <property type="match status" value="1"/>
</dbReference>
<feature type="transmembrane region" description="Helical" evidence="9">
    <location>
        <begin position="5"/>
        <end position="24"/>
    </location>
</feature>
<dbReference type="GO" id="GO:0004222">
    <property type="term" value="F:metalloendopeptidase activity"/>
    <property type="evidence" value="ECO:0007669"/>
    <property type="project" value="InterPro"/>
</dbReference>
<evidence type="ECO:0000259" key="11">
    <source>
        <dbReference type="Pfam" id="PF16491"/>
    </source>
</evidence>
<feature type="domain" description="CAAX prenyl protease 1 N-terminal" evidence="11">
    <location>
        <begin position="74"/>
        <end position="201"/>
    </location>
</feature>
<feature type="transmembrane region" description="Helical" evidence="9">
    <location>
        <begin position="289"/>
        <end position="311"/>
    </location>
</feature>
<accession>A0A177L1P3</accession>
<feature type="binding site" evidence="7">
    <location>
        <position position="279"/>
    </location>
    <ligand>
        <name>Zn(2+)</name>
        <dbReference type="ChEBI" id="CHEBI:29105"/>
        <note>catalytic</note>
    </ligand>
</feature>
<feature type="domain" description="Peptidase M48" evidence="10">
    <location>
        <begin position="206"/>
        <end position="412"/>
    </location>
</feature>
<feature type="transmembrane region" description="Helical" evidence="9">
    <location>
        <begin position="59"/>
        <end position="82"/>
    </location>
</feature>
<feature type="active site" description="Proton donor" evidence="6">
    <location>
        <position position="359"/>
    </location>
</feature>
<evidence type="ECO:0000256" key="8">
    <source>
        <dbReference type="RuleBase" id="RU003983"/>
    </source>
</evidence>
<evidence type="ECO:0000256" key="5">
    <source>
        <dbReference type="ARBA" id="ARBA00023049"/>
    </source>
</evidence>
<evidence type="ECO:0000259" key="10">
    <source>
        <dbReference type="Pfam" id="PF01435"/>
    </source>
</evidence>
<feature type="transmembrane region" description="Helical" evidence="9">
    <location>
        <begin position="144"/>
        <end position="166"/>
    </location>
</feature>
<evidence type="ECO:0000256" key="9">
    <source>
        <dbReference type="SAM" id="Phobius"/>
    </source>
</evidence>
<dbReference type="GO" id="GO:0071586">
    <property type="term" value="P:CAAX-box protein processing"/>
    <property type="evidence" value="ECO:0007669"/>
    <property type="project" value="InterPro"/>
</dbReference>
<evidence type="ECO:0000313" key="13">
    <source>
        <dbReference type="Proteomes" id="UP000077271"/>
    </source>
</evidence>
<comment type="caution">
    <text evidence="12">The sequence shown here is derived from an EMBL/GenBank/DDBJ whole genome shotgun (WGS) entry which is preliminary data.</text>
</comment>
<dbReference type="InterPro" id="IPR001915">
    <property type="entry name" value="Peptidase_M48"/>
</dbReference>
<dbReference type="Proteomes" id="UP000077271">
    <property type="component" value="Unassembled WGS sequence"/>
</dbReference>
<dbReference type="CDD" id="cd07343">
    <property type="entry name" value="M48A_Zmpste24p_like"/>
    <property type="match status" value="1"/>
</dbReference>
<dbReference type="Pfam" id="PF16491">
    <property type="entry name" value="Peptidase_M48_N"/>
    <property type="match status" value="1"/>
</dbReference>
<gene>
    <name evidence="12" type="ORF">AWH48_00045</name>
</gene>
<dbReference type="InterPro" id="IPR032456">
    <property type="entry name" value="Peptidase_M48_N"/>
</dbReference>
<comment type="cofactor">
    <cofactor evidence="7 8">
        <name>Zn(2+)</name>
        <dbReference type="ChEBI" id="CHEBI:29105"/>
    </cofactor>
    <text evidence="7 8">Binds 1 zinc ion per subunit.</text>
</comment>
<organism evidence="12 13">
    <name type="scientific">Domibacillus aminovorans</name>
    <dbReference type="NCBI Taxonomy" id="29332"/>
    <lineage>
        <taxon>Bacteria</taxon>
        <taxon>Bacillati</taxon>
        <taxon>Bacillota</taxon>
        <taxon>Bacilli</taxon>
        <taxon>Bacillales</taxon>
        <taxon>Bacillaceae</taxon>
        <taxon>Domibacillus</taxon>
    </lineage>
</organism>
<reference evidence="12 13" key="1">
    <citation type="submission" date="2016-01" db="EMBL/GenBank/DDBJ databases">
        <title>Investigation of taxonomic status of Bacillus aminovorans.</title>
        <authorList>
            <person name="Verma A."/>
            <person name="Pal Y."/>
            <person name="Krishnamurthi S."/>
        </authorList>
    </citation>
    <scope>NUCLEOTIDE SEQUENCE [LARGE SCALE GENOMIC DNA]</scope>
    <source>
        <strain evidence="12 13">DSM 4337</strain>
    </source>
</reference>
<sequence>MKPFYVIFFLVYLIYVIGISSYLFSLTPGDIPQDYKGTTADPAAFLTSAQIEESHQLDLIGYFTFFLKTPLDFFLFIAVLSFSKRVCDHAKKIAKRSFWQFSFYYFVLSLMLAAIYLPLDLFFFYLGHHYDLTSQSLYSWLKDFLLDLGVDLLIMTPLLFGAFWLIRKQPKKWWLSMWGFCLPLTVLMMFLVPQFISPLFNEYKPLEDKIVRTEIEQLAVEAGIPDAKILEMNMSKQTNQMNAFVTGIGSNMQIVLGDTTIEKLTIDEIRFVMAHEIGHYKLRHMYHDLFLNVFMTFYVAFGTYYVYHFLLRNVGSRIGIKKADDFAALPLLLLAVSVVSFPLSPLENVYSRYMETQADEYALNMTKDKEAAISSFQKLTKDSKTTGYDPDVIHFFQGSHPRLIERIDYVEHYQIPEDKE</sequence>
<keyword evidence="9" id="KW-0812">Transmembrane</keyword>
<dbReference type="PANTHER" id="PTHR10120">
    <property type="entry name" value="CAAX PRENYL PROTEASE 1"/>
    <property type="match status" value="1"/>
</dbReference>
<evidence type="ECO:0000256" key="6">
    <source>
        <dbReference type="PIRSR" id="PIRSR627057-1"/>
    </source>
</evidence>
<name>A0A177L1P3_9BACI</name>
<evidence type="ECO:0000313" key="12">
    <source>
        <dbReference type="EMBL" id="OAH59538.1"/>
    </source>
</evidence>
<keyword evidence="1 8" id="KW-0645">Protease</keyword>
<comment type="similarity">
    <text evidence="8">Belongs to the peptidase M48 family.</text>
</comment>
<proteinExistence type="inferred from homology"/>
<dbReference type="EMBL" id="LQWZ01000001">
    <property type="protein sequence ID" value="OAH59538.1"/>
    <property type="molecule type" value="Genomic_DNA"/>
</dbReference>
<keyword evidence="2 7" id="KW-0479">Metal-binding</keyword>
<keyword evidence="4 7" id="KW-0862">Zinc</keyword>
<dbReference type="GO" id="GO:0046872">
    <property type="term" value="F:metal ion binding"/>
    <property type="evidence" value="ECO:0007669"/>
    <property type="project" value="UniProtKB-KW"/>
</dbReference>
<evidence type="ECO:0000256" key="2">
    <source>
        <dbReference type="ARBA" id="ARBA00022723"/>
    </source>
</evidence>
<evidence type="ECO:0000256" key="3">
    <source>
        <dbReference type="ARBA" id="ARBA00022801"/>
    </source>
</evidence>
<keyword evidence="9" id="KW-0472">Membrane</keyword>
<keyword evidence="5 8" id="KW-0482">Metalloprotease</keyword>
<feature type="transmembrane region" description="Helical" evidence="9">
    <location>
        <begin position="173"/>
        <end position="196"/>
    </location>
</feature>
<evidence type="ECO:0000256" key="4">
    <source>
        <dbReference type="ARBA" id="ARBA00022833"/>
    </source>
</evidence>
<keyword evidence="9" id="KW-1133">Transmembrane helix</keyword>
<feature type="binding site" evidence="7">
    <location>
        <position position="275"/>
    </location>
    <ligand>
        <name>Zn(2+)</name>
        <dbReference type="ChEBI" id="CHEBI:29105"/>
        <note>catalytic</note>
    </ligand>
</feature>
<evidence type="ECO:0000256" key="1">
    <source>
        <dbReference type="ARBA" id="ARBA00022670"/>
    </source>
</evidence>
<dbReference type="Pfam" id="PF01435">
    <property type="entry name" value="Peptidase_M48"/>
    <property type="match status" value="1"/>
</dbReference>
<feature type="binding site" evidence="7">
    <location>
        <position position="355"/>
    </location>
    <ligand>
        <name>Zn(2+)</name>
        <dbReference type="ChEBI" id="CHEBI:29105"/>
        <note>catalytic</note>
    </ligand>
</feature>
<dbReference type="RefSeq" id="WP_063974236.1">
    <property type="nucleotide sequence ID" value="NZ_LQWZ01000001.1"/>
</dbReference>
<keyword evidence="3 8" id="KW-0378">Hydrolase</keyword>
<feature type="transmembrane region" description="Helical" evidence="9">
    <location>
        <begin position="103"/>
        <end position="124"/>
    </location>
</feature>
<dbReference type="InterPro" id="IPR027057">
    <property type="entry name" value="CAXX_Prtase_1"/>
</dbReference>
<protein>
    <recommendedName>
        <fullName evidence="14">Peptidase M48</fullName>
    </recommendedName>
</protein>
<dbReference type="AlphaFoldDB" id="A0A177L1P3"/>
<feature type="active site" evidence="6">
    <location>
        <position position="276"/>
    </location>
</feature>
<dbReference type="OrthoDB" id="9781930at2"/>